<dbReference type="CDD" id="cd00688">
    <property type="entry name" value="ISOPREN_C2_like"/>
    <property type="match status" value="1"/>
</dbReference>
<gene>
    <name evidence="1" type="ORF">METZ01_LOCUS460933</name>
</gene>
<dbReference type="InterPro" id="IPR008930">
    <property type="entry name" value="Terpenoid_cyclase/PrenylTrfase"/>
</dbReference>
<accession>A0A383AKJ3</accession>
<evidence type="ECO:0008006" key="2">
    <source>
        <dbReference type="Google" id="ProtNLM"/>
    </source>
</evidence>
<evidence type="ECO:0000313" key="1">
    <source>
        <dbReference type="EMBL" id="SVE08079.1"/>
    </source>
</evidence>
<name>A0A383AKJ3_9ZZZZ</name>
<dbReference type="SUPFAM" id="SSF48239">
    <property type="entry name" value="Terpenoid cyclases/Protein prenyltransferases"/>
    <property type="match status" value="1"/>
</dbReference>
<feature type="non-terminal residue" evidence="1">
    <location>
        <position position="251"/>
    </location>
</feature>
<proteinExistence type="predicted"/>
<dbReference type="AlphaFoldDB" id="A0A383AKJ3"/>
<sequence>KQNPDGSWGVSSRERQHPVAITGYTLMAFQAAGNLPNEGKYGKNVNDGMKYLLKGTQGYFGNPSSGQYMYGHGIATIALGELYGKTRSKVIRGKLENAIKLIIASQNAQGGWRYRPVPRDADISVTVLQVVALRAAKNAGINVPKETINKAVGYVRACYHPGTGGFGYQPGSGPGFARTAAAIYSLQVCGQYDDKLVKEGSKYLIANNRSSQQWYVYGTFYAAPAQYMIGGKTWEDWYKVAGGSAVKDSIK</sequence>
<organism evidence="1">
    <name type="scientific">marine metagenome</name>
    <dbReference type="NCBI Taxonomy" id="408172"/>
    <lineage>
        <taxon>unclassified sequences</taxon>
        <taxon>metagenomes</taxon>
        <taxon>ecological metagenomes</taxon>
    </lineage>
</organism>
<feature type="non-terminal residue" evidence="1">
    <location>
        <position position="1"/>
    </location>
</feature>
<dbReference type="Gene3D" id="1.50.10.20">
    <property type="match status" value="2"/>
</dbReference>
<dbReference type="EMBL" id="UINC01192774">
    <property type="protein sequence ID" value="SVE08079.1"/>
    <property type="molecule type" value="Genomic_DNA"/>
</dbReference>
<reference evidence="1" key="1">
    <citation type="submission" date="2018-05" db="EMBL/GenBank/DDBJ databases">
        <authorList>
            <person name="Lanie J.A."/>
            <person name="Ng W.-L."/>
            <person name="Kazmierczak K.M."/>
            <person name="Andrzejewski T.M."/>
            <person name="Davidsen T.M."/>
            <person name="Wayne K.J."/>
            <person name="Tettelin H."/>
            <person name="Glass J.I."/>
            <person name="Rusch D."/>
            <person name="Podicherti R."/>
            <person name="Tsui H.-C.T."/>
            <person name="Winkler M.E."/>
        </authorList>
    </citation>
    <scope>NUCLEOTIDE SEQUENCE</scope>
</reference>
<protein>
    <recommendedName>
        <fullName evidence="2">Squalene cyclase C-terminal domain-containing protein</fullName>
    </recommendedName>
</protein>